<feature type="transmembrane region" description="Helical" evidence="1">
    <location>
        <begin position="12"/>
        <end position="36"/>
    </location>
</feature>
<sequence>MIGLDSRGEGLLDGVVAITAGFITLIIFTFAVGTALDNYLYAVQDLGFSLSPPFSEVMGHVLGLAEAFYTIMAFSFLIFAVWFFKYIISKHRYTRYEEEEYEF</sequence>
<dbReference type="AlphaFoldDB" id="A0A7C0X1Z0"/>
<gene>
    <name evidence="2" type="ORF">ENG09_06245</name>
</gene>
<organism evidence="2">
    <name type="scientific">Candidatus Syntropharchaeum butanivorans</name>
    <dbReference type="NCBI Taxonomy" id="1839936"/>
    <lineage>
        <taxon>Archaea</taxon>
        <taxon>Methanobacteriati</taxon>
        <taxon>Methanobacteriota</taxon>
        <taxon>Stenosarchaea group</taxon>
        <taxon>Methanomicrobia</taxon>
        <taxon>Methanosarcinales</taxon>
        <taxon>ANME-2 cluster</taxon>
        <taxon>Candidatus Syntropharchaeum</taxon>
    </lineage>
</organism>
<evidence type="ECO:0000256" key="1">
    <source>
        <dbReference type="SAM" id="Phobius"/>
    </source>
</evidence>
<reference evidence="2" key="1">
    <citation type="journal article" date="2020" name="mSystems">
        <title>Genome- and Community-Level Interaction Insights into Carbon Utilization and Element Cycling Functions of Hydrothermarchaeota in Hydrothermal Sediment.</title>
        <authorList>
            <person name="Zhou Z."/>
            <person name="Liu Y."/>
            <person name="Xu W."/>
            <person name="Pan J."/>
            <person name="Luo Z.H."/>
            <person name="Li M."/>
        </authorList>
    </citation>
    <scope>NUCLEOTIDE SEQUENCE [LARGE SCALE GENOMIC DNA]</scope>
    <source>
        <strain evidence="2">HyVt-185</strain>
    </source>
</reference>
<accession>A0A7C0X1Z0</accession>
<evidence type="ECO:0000313" key="2">
    <source>
        <dbReference type="EMBL" id="HDM36825.1"/>
    </source>
</evidence>
<keyword evidence="1" id="KW-1133">Transmembrane helix</keyword>
<feature type="transmembrane region" description="Helical" evidence="1">
    <location>
        <begin position="67"/>
        <end position="88"/>
    </location>
</feature>
<protein>
    <submittedName>
        <fullName evidence="2">Uncharacterized protein</fullName>
    </submittedName>
</protein>
<comment type="caution">
    <text evidence="2">The sequence shown here is derived from an EMBL/GenBank/DDBJ whole genome shotgun (WGS) entry which is preliminary data.</text>
</comment>
<name>A0A7C0X1Z0_9EURY</name>
<dbReference type="EMBL" id="DQZR01000259">
    <property type="protein sequence ID" value="HDM36825.1"/>
    <property type="molecule type" value="Genomic_DNA"/>
</dbReference>
<proteinExistence type="predicted"/>
<dbReference type="Proteomes" id="UP000885863">
    <property type="component" value="Unassembled WGS sequence"/>
</dbReference>
<keyword evidence="1" id="KW-0812">Transmembrane</keyword>
<keyword evidence="1" id="KW-0472">Membrane</keyword>